<accession>A0A7D3R248</accession>
<sequence length="122" mass="13716">MENVSSNTNTTDTESFDEYDYSTSFVPDPVRCCSYHSRADCPNYLRYGYDCMGFRFENGTFLQAPWGFGPKNPNYPIGPDFDDVAQEYNSSNYDSDAYYSDGGCDDENLSDGSVCDGYDSMS</sequence>
<organism evidence="1 2">
    <name type="scientific">Fadolivirus FV1/VV64</name>
    <dbReference type="NCBI Taxonomy" id="3070911"/>
    <lineage>
        <taxon>Viruses</taxon>
        <taxon>Varidnaviria</taxon>
        <taxon>Bamfordvirae</taxon>
        <taxon>Nucleocytoviricota</taxon>
        <taxon>Megaviricetes</taxon>
        <taxon>Imitervirales</taxon>
        <taxon>Mimiviridae</taxon>
        <taxon>Klosneuvirinae</taxon>
        <taxon>Fadolivirus</taxon>
        <taxon>Fadolivirus algeromassiliense</taxon>
    </lineage>
</organism>
<evidence type="ECO:0000313" key="2">
    <source>
        <dbReference type="Proteomes" id="UP001162001"/>
    </source>
</evidence>
<dbReference type="Proteomes" id="UP001162001">
    <property type="component" value="Segment"/>
</dbReference>
<proteinExistence type="predicted"/>
<keyword evidence="2" id="KW-1185">Reference proteome</keyword>
<gene>
    <name evidence="1" type="ORF">Fadolivirus_1_1363</name>
</gene>
<evidence type="ECO:0000313" key="1">
    <source>
        <dbReference type="EMBL" id="QKF94821.1"/>
    </source>
</evidence>
<dbReference type="EMBL" id="MT418680">
    <property type="protein sequence ID" value="QKF94821.1"/>
    <property type="molecule type" value="Genomic_DNA"/>
</dbReference>
<protein>
    <submittedName>
        <fullName evidence="1">Uncharacterized protein</fullName>
    </submittedName>
</protein>
<name>A0A7D3R248_9VIRU</name>
<reference evidence="1 2" key="1">
    <citation type="submission" date="2020-04" db="EMBL/GenBank/DDBJ databases">
        <title>Advantages and limits of metagenomic assembly and binning of a giant virus.</title>
        <authorList>
            <person name="Schulz F."/>
            <person name="Andreani J."/>
            <person name="Francis R."/>
            <person name="Boudjemaa H."/>
            <person name="Bou Khalil J.Y."/>
            <person name="Lee J."/>
            <person name="La Scola B."/>
            <person name="Woyke T."/>
        </authorList>
    </citation>
    <scope>NUCLEOTIDE SEQUENCE [LARGE SCALE GENOMIC DNA]</scope>
    <source>
        <strain evidence="1 2">FV1/VV64</strain>
    </source>
</reference>